<keyword evidence="4" id="KW-0472">Membrane</keyword>
<feature type="transmembrane region" description="Helical" evidence="4">
    <location>
        <begin position="171"/>
        <end position="193"/>
    </location>
</feature>
<feature type="transmembrane region" description="Helical" evidence="4">
    <location>
        <begin position="96"/>
        <end position="116"/>
    </location>
</feature>
<dbReference type="Gene3D" id="3.30.565.10">
    <property type="entry name" value="Histidine kinase-like ATPase, C-terminal domain"/>
    <property type="match status" value="1"/>
</dbReference>
<comment type="caution">
    <text evidence="6">The sequence shown here is derived from an EMBL/GenBank/DDBJ whole genome shotgun (WGS) entry which is preliminary data.</text>
</comment>
<dbReference type="Pfam" id="PF02518">
    <property type="entry name" value="HATPase_c"/>
    <property type="match status" value="1"/>
</dbReference>
<keyword evidence="4" id="KW-0812">Transmembrane</keyword>
<proteinExistence type="predicted"/>
<dbReference type="SUPFAM" id="SSF55874">
    <property type="entry name" value="ATPase domain of HSP90 chaperone/DNA topoisomerase II/histidine kinase"/>
    <property type="match status" value="1"/>
</dbReference>
<dbReference type="CDD" id="cd16917">
    <property type="entry name" value="HATPase_UhpB-NarQ-NarX-like"/>
    <property type="match status" value="1"/>
</dbReference>
<protein>
    <recommendedName>
        <fullName evidence="5">Histidine kinase/HSP90-like ATPase domain-containing protein</fullName>
    </recommendedName>
</protein>
<keyword evidence="3" id="KW-0902">Two-component regulatory system</keyword>
<evidence type="ECO:0000259" key="5">
    <source>
        <dbReference type="Pfam" id="PF02518"/>
    </source>
</evidence>
<feature type="transmembrane region" description="Helical" evidence="4">
    <location>
        <begin position="66"/>
        <end position="84"/>
    </location>
</feature>
<dbReference type="RefSeq" id="WP_252445181.1">
    <property type="nucleotide sequence ID" value="NZ_JAGSOV010000074.1"/>
</dbReference>
<gene>
    <name evidence="6" type="ORF">KDL28_33525</name>
</gene>
<dbReference type="PANTHER" id="PTHR24421">
    <property type="entry name" value="NITRATE/NITRITE SENSOR PROTEIN NARX-RELATED"/>
    <property type="match status" value="1"/>
</dbReference>
<feature type="transmembrane region" description="Helical" evidence="4">
    <location>
        <begin position="43"/>
        <end position="60"/>
    </location>
</feature>
<dbReference type="InterPro" id="IPR036890">
    <property type="entry name" value="HATPase_C_sf"/>
</dbReference>
<evidence type="ECO:0000313" key="7">
    <source>
        <dbReference type="Proteomes" id="UP001165283"/>
    </source>
</evidence>
<dbReference type="InterPro" id="IPR050482">
    <property type="entry name" value="Sensor_HK_TwoCompSys"/>
</dbReference>
<feature type="domain" description="Histidine kinase/HSP90-like ATPase" evidence="5">
    <location>
        <begin position="319"/>
        <end position="399"/>
    </location>
</feature>
<name>A0ABT1AAN3_9PSEU</name>
<evidence type="ECO:0000313" key="6">
    <source>
        <dbReference type="EMBL" id="MCO1659990.1"/>
    </source>
</evidence>
<dbReference type="Proteomes" id="UP001165283">
    <property type="component" value="Unassembled WGS sequence"/>
</dbReference>
<evidence type="ECO:0000256" key="4">
    <source>
        <dbReference type="SAM" id="Phobius"/>
    </source>
</evidence>
<keyword evidence="2" id="KW-0418">Kinase</keyword>
<feature type="transmembrane region" description="Helical" evidence="4">
    <location>
        <begin position="148"/>
        <end position="165"/>
    </location>
</feature>
<keyword evidence="7" id="KW-1185">Reference proteome</keyword>
<sequence length="404" mass="41803">MTEHPVPHRRPTPRSVLAGLIRPAGAGEPRATAEFLHRSAQSYAGLGRAVVGVLGALIAPFAGPPIGVAACVAVSACFAAWSLWYGWRTRTDPNPVLCGIDVGVLCALALAQPLLVDPDLTLQLAGWVTPVVSFGAVAMQWHFPVRSGLLCAGAIGVALVVGAALSPGIGLGAALLAGGVWTVVEALLSRLLWRLVQRGARIADEVMARGFAQERQAETAAARRSDQRLHWSTVHDTAASTLLMVGLGEVRGDEPWLADQLRRDIATLDGGPAEPDEWCDLVAALAGVAGRAKVEVALDLPVDGPVLVPGPVGQAVEGAVGEALENVRRHAGTGRAALALTGVVDRLVVTVSDRGAGFAPSAVPRSRHGLVLSIRERMARVGGSADIRSAPGSGTVVELGWSRG</sequence>
<keyword evidence="1" id="KW-0808">Transferase</keyword>
<accession>A0ABT1AAN3</accession>
<evidence type="ECO:0000256" key="3">
    <source>
        <dbReference type="ARBA" id="ARBA00023012"/>
    </source>
</evidence>
<evidence type="ECO:0000256" key="2">
    <source>
        <dbReference type="ARBA" id="ARBA00022777"/>
    </source>
</evidence>
<dbReference type="InterPro" id="IPR003594">
    <property type="entry name" value="HATPase_dom"/>
</dbReference>
<reference evidence="6" key="1">
    <citation type="submission" date="2021-04" db="EMBL/GenBank/DDBJ databases">
        <title>Pseudonocardia sp. nov., isolated from sandy soil of mangrove forest.</title>
        <authorList>
            <person name="Zan Z."/>
            <person name="Huang R."/>
            <person name="Liu W."/>
        </authorList>
    </citation>
    <scope>NUCLEOTIDE SEQUENCE</scope>
    <source>
        <strain evidence="6">S2-4</strain>
    </source>
</reference>
<dbReference type="PANTHER" id="PTHR24421:SF61">
    <property type="entry name" value="OXYGEN SENSOR HISTIDINE KINASE NREB"/>
    <property type="match status" value="1"/>
</dbReference>
<feature type="transmembrane region" description="Helical" evidence="4">
    <location>
        <begin position="122"/>
        <end position="141"/>
    </location>
</feature>
<evidence type="ECO:0000256" key="1">
    <source>
        <dbReference type="ARBA" id="ARBA00022679"/>
    </source>
</evidence>
<organism evidence="6 7">
    <name type="scientific">Pseudonocardia humida</name>
    <dbReference type="NCBI Taxonomy" id="2800819"/>
    <lineage>
        <taxon>Bacteria</taxon>
        <taxon>Bacillati</taxon>
        <taxon>Actinomycetota</taxon>
        <taxon>Actinomycetes</taxon>
        <taxon>Pseudonocardiales</taxon>
        <taxon>Pseudonocardiaceae</taxon>
        <taxon>Pseudonocardia</taxon>
    </lineage>
</organism>
<dbReference type="EMBL" id="JAGSOV010000074">
    <property type="protein sequence ID" value="MCO1659990.1"/>
    <property type="molecule type" value="Genomic_DNA"/>
</dbReference>
<keyword evidence="4" id="KW-1133">Transmembrane helix</keyword>